<proteinExistence type="inferred from homology"/>
<dbReference type="Gene3D" id="2.40.10.330">
    <property type="match status" value="1"/>
</dbReference>
<evidence type="ECO:0000256" key="3">
    <source>
        <dbReference type="ARBA" id="ARBA00006577"/>
    </source>
</evidence>
<evidence type="ECO:0000256" key="8">
    <source>
        <dbReference type="ARBA" id="ARBA00037071"/>
    </source>
</evidence>
<comment type="subcellular location">
    <subcellularLocation>
        <location evidence="2">Cytoplasm</location>
    </subcellularLocation>
</comment>
<reference evidence="12" key="2">
    <citation type="journal article" date="2021" name="PeerJ">
        <title>Extensive microbial diversity within the chicken gut microbiome revealed by metagenomics and culture.</title>
        <authorList>
            <person name="Gilroy R."/>
            <person name="Ravi A."/>
            <person name="Getino M."/>
            <person name="Pursley I."/>
            <person name="Horton D.L."/>
            <person name="Alikhan N.F."/>
            <person name="Baker D."/>
            <person name="Gharbi K."/>
            <person name="Hall N."/>
            <person name="Watson M."/>
            <person name="Adriaenssens E.M."/>
            <person name="Foster-Nyarko E."/>
            <person name="Jarju S."/>
            <person name="Secka A."/>
            <person name="Antonio M."/>
            <person name="Oren A."/>
            <person name="Chaudhuri R.R."/>
            <person name="La Ragione R."/>
            <person name="Hildebrand F."/>
            <person name="Pallen M.J."/>
        </authorList>
    </citation>
    <scope>NUCLEOTIDE SEQUENCE</scope>
    <source>
        <strain evidence="12">G3-3990</strain>
    </source>
</reference>
<evidence type="ECO:0000313" key="12">
    <source>
        <dbReference type="EMBL" id="MBO8461077.1"/>
    </source>
</evidence>
<dbReference type="GO" id="GO:0005737">
    <property type="term" value="C:cytoplasm"/>
    <property type="evidence" value="ECO:0007669"/>
    <property type="project" value="UniProtKB-SubCell"/>
</dbReference>
<evidence type="ECO:0000256" key="9">
    <source>
        <dbReference type="PROSITE-ProRule" id="PRU00277"/>
    </source>
</evidence>
<evidence type="ECO:0000256" key="6">
    <source>
        <dbReference type="ARBA" id="ARBA00023186"/>
    </source>
</evidence>
<feature type="domain" description="PPIase FKBP-type" evidence="11">
    <location>
        <begin position="5"/>
        <end position="91"/>
    </location>
</feature>
<evidence type="ECO:0000256" key="10">
    <source>
        <dbReference type="RuleBase" id="RU003915"/>
    </source>
</evidence>
<dbReference type="EC" id="5.2.1.8" evidence="10"/>
<sequence length="189" mass="20642">MIEHGKMVKVAYDLYVDGEKEGEQELMERATAEAPLAFCYGVEPMLPMFEAHLAGLNAGDTFDFTIPCKEAYGEYDDESVLELERKIFEIDGKFDDKHIAAGNIVPLMDTEGNRFNAQVVSVNDTHVTVDLNHPLAGENLHFIGKVLEERAATEEELDALKHHSHCGCGDCGSHQGGCGGCNCSGCDCD</sequence>
<comment type="similarity">
    <text evidence="3 10">Belongs to the FKBP-type PPIase family.</text>
</comment>
<dbReference type="PANTHER" id="PTHR47861:SF3">
    <property type="entry name" value="FKBP-TYPE PEPTIDYL-PROLYL CIS-TRANS ISOMERASE SLYD"/>
    <property type="match status" value="1"/>
</dbReference>
<dbReference type="PROSITE" id="PS50059">
    <property type="entry name" value="FKBP_PPIASE"/>
    <property type="match status" value="1"/>
</dbReference>
<dbReference type="EMBL" id="JADIMG010000111">
    <property type="protein sequence ID" value="MBO8461077.1"/>
    <property type="molecule type" value="Genomic_DNA"/>
</dbReference>
<comment type="caution">
    <text evidence="12">The sequence shown here is derived from an EMBL/GenBank/DDBJ whole genome shotgun (WGS) entry which is preliminary data.</text>
</comment>
<dbReference type="AlphaFoldDB" id="A0A9D9HVF6"/>
<comment type="function">
    <text evidence="8">Also involved in hydrogenase metallocenter assembly, probably by participating in the nickel insertion step. This function in hydrogenase biosynthesis requires chaperone activity and the presence of the metal-binding domain, but not PPIase activity.</text>
</comment>
<accession>A0A9D9HVF6</accession>
<keyword evidence="7 9" id="KW-0413">Isomerase</keyword>
<name>A0A9D9HVF6_9BACT</name>
<evidence type="ECO:0000256" key="4">
    <source>
        <dbReference type="ARBA" id="ARBA00022490"/>
    </source>
</evidence>
<dbReference type="Proteomes" id="UP000823641">
    <property type="component" value="Unassembled WGS sequence"/>
</dbReference>
<evidence type="ECO:0000313" key="13">
    <source>
        <dbReference type="Proteomes" id="UP000823641"/>
    </source>
</evidence>
<evidence type="ECO:0000256" key="5">
    <source>
        <dbReference type="ARBA" id="ARBA00023110"/>
    </source>
</evidence>
<protein>
    <recommendedName>
        <fullName evidence="10">Peptidyl-prolyl cis-trans isomerase</fullName>
        <ecNumber evidence="10">5.2.1.8</ecNumber>
    </recommendedName>
</protein>
<dbReference type="GO" id="GO:0003755">
    <property type="term" value="F:peptidyl-prolyl cis-trans isomerase activity"/>
    <property type="evidence" value="ECO:0007669"/>
    <property type="project" value="UniProtKB-UniRule"/>
</dbReference>
<dbReference type="SUPFAM" id="SSF54534">
    <property type="entry name" value="FKBP-like"/>
    <property type="match status" value="1"/>
</dbReference>
<dbReference type="Gene3D" id="3.10.50.40">
    <property type="match status" value="1"/>
</dbReference>
<keyword evidence="5 9" id="KW-0697">Rotamase</keyword>
<dbReference type="Pfam" id="PF00254">
    <property type="entry name" value="FKBP_C"/>
    <property type="match status" value="1"/>
</dbReference>
<dbReference type="InterPro" id="IPR046357">
    <property type="entry name" value="PPIase_dom_sf"/>
</dbReference>
<evidence type="ECO:0000256" key="7">
    <source>
        <dbReference type="ARBA" id="ARBA00023235"/>
    </source>
</evidence>
<gene>
    <name evidence="12" type="ORF">IAA73_12230</name>
</gene>
<reference evidence="12" key="1">
    <citation type="submission" date="2020-10" db="EMBL/GenBank/DDBJ databases">
        <authorList>
            <person name="Gilroy R."/>
        </authorList>
    </citation>
    <scope>NUCLEOTIDE SEQUENCE</scope>
    <source>
        <strain evidence="12">G3-3990</strain>
    </source>
</reference>
<keyword evidence="6" id="KW-0143">Chaperone</keyword>
<evidence type="ECO:0000259" key="11">
    <source>
        <dbReference type="PROSITE" id="PS50059"/>
    </source>
</evidence>
<organism evidence="12 13">
    <name type="scientific">Candidatus Gallipaludibacter merdavium</name>
    <dbReference type="NCBI Taxonomy" id="2840839"/>
    <lineage>
        <taxon>Bacteria</taxon>
        <taxon>Pseudomonadati</taxon>
        <taxon>Bacteroidota</taxon>
        <taxon>Bacteroidia</taxon>
        <taxon>Bacteroidales</taxon>
        <taxon>Candidatus Gallipaludibacter</taxon>
    </lineage>
</organism>
<evidence type="ECO:0000256" key="1">
    <source>
        <dbReference type="ARBA" id="ARBA00000971"/>
    </source>
</evidence>
<dbReference type="PANTHER" id="PTHR47861">
    <property type="entry name" value="FKBP-TYPE PEPTIDYL-PROLYL CIS-TRANS ISOMERASE SLYD"/>
    <property type="match status" value="1"/>
</dbReference>
<dbReference type="InterPro" id="IPR048261">
    <property type="entry name" value="SlpA/SlyD-like_ins_sf"/>
</dbReference>
<evidence type="ECO:0000256" key="2">
    <source>
        <dbReference type="ARBA" id="ARBA00004496"/>
    </source>
</evidence>
<comment type="catalytic activity">
    <reaction evidence="1 9 10">
        <text>[protein]-peptidylproline (omega=180) = [protein]-peptidylproline (omega=0)</text>
        <dbReference type="Rhea" id="RHEA:16237"/>
        <dbReference type="Rhea" id="RHEA-COMP:10747"/>
        <dbReference type="Rhea" id="RHEA-COMP:10748"/>
        <dbReference type="ChEBI" id="CHEBI:83833"/>
        <dbReference type="ChEBI" id="CHEBI:83834"/>
        <dbReference type="EC" id="5.2.1.8"/>
    </reaction>
</comment>
<dbReference type="GO" id="GO:0042026">
    <property type="term" value="P:protein refolding"/>
    <property type="evidence" value="ECO:0007669"/>
    <property type="project" value="UniProtKB-ARBA"/>
</dbReference>
<dbReference type="InterPro" id="IPR001179">
    <property type="entry name" value="PPIase_FKBP_dom"/>
</dbReference>
<keyword evidence="4" id="KW-0963">Cytoplasm</keyword>